<dbReference type="InterPro" id="IPR002502">
    <property type="entry name" value="Amidase_domain"/>
</dbReference>
<dbReference type="InterPro" id="IPR006619">
    <property type="entry name" value="PGRP_domain_met/bac"/>
</dbReference>
<dbReference type="SMART" id="SM00644">
    <property type="entry name" value="Ami_2"/>
    <property type="match status" value="1"/>
</dbReference>
<keyword evidence="4" id="KW-1133">Transmembrane helix</keyword>
<evidence type="ECO:0000259" key="6">
    <source>
        <dbReference type="SMART" id="SM00701"/>
    </source>
</evidence>
<evidence type="ECO:0000259" key="5">
    <source>
        <dbReference type="SMART" id="SM00644"/>
    </source>
</evidence>
<dbReference type="FunFam" id="3.40.80.10:FF:000001">
    <property type="entry name" value="Peptidoglycan recognition protein 1"/>
    <property type="match status" value="1"/>
</dbReference>
<dbReference type="GO" id="GO:0009253">
    <property type="term" value="P:peptidoglycan catabolic process"/>
    <property type="evidence" value="ECO:0007669"/>
    <property type="project" value="InterPro"/>
</dbReference>
<feature type="domain" description="N-acetylmuramoyl-L-alanine amidase" evidence="5">
    <location>
        <begin position="161"/>
        <end position="297"/>
    </location>
</feature>
<keyword evidence="2" id="KW-0399">Innate immunity</keyword>
<evidence type="ECO:0000256" key="1">
    <source>
        <dbReference type="ARBA" id="ARBA00007553"/>
    </source>
</evidence>
<evidence type="ECO:0000256" key="3">
    <source>
        <dbReference type="ARBA" id="ARBA00022859"/>
    </source>
</evidence>
<protein>
    <submittedName>
        <fullName evidence="7">Uncharacterized protein</fullName>
    </submittedName>
</protein>
<evidence type="ECO:0000256" key="2">
    <source>
        <dbReference type="ARBA" id="ARBA00022588"/>
    </source>
</evidence>
<dbReference type="EMBL" id="OE846220">
    <property type="protein sequence ID" value="CAD7609287.1"/>
    <property type="molecule type" value="Genomic_DNA"/>
</dbReference>
<dbReference type="GO" id="GO:0045087">
    <property type="term" value="P:innate immune response"/>
    <property type="evidence" value="ECO:0007669"/>
    <property type="project" value="UniProtKB-KW"/>
</dbReference>
<name>A0A7R9PRF1_TIMGE</name>
<organism evidence="7">
    <name type="scientific">Timema genevievae</name>
    <name type="common">Walking stick</name>
    <dbReference type="NCBI Taxonomy" id="629358"/>
    <lineage>
        <taxon>Eukaryota</taxon>
        <taxon>Metazoa</taxon>
        <taxon>Ecdysozoa</taxon>
        <taxon>Arthropoda</taxon>
        <taxon>Hexapoda</taxon>
        <taxon>Insecta</taxon>
        <taxon>Pterygota</taxon>
        <taxon>Neoptera</taxon>
        <taxon>Polyneoptera</taxon>
        <taxon>Phasmatodea</taxon>
        <taxon>Timematodea</taxon>
        <taxon>Timematoidea</taxon>
        <taxon>Timematidae</taxon>
        <taxon>Timema</taxon>
    </lineage>
</organism>
<dbReference type="SUPFAM" id="SSF55846">
    <property type="entry name" value="N-acetylmuramoyl-L-alanine amidase-like"/>
    <property type="match status" value="1"/>
</dbReference>
<dbReference type="AlphaFoldDB" id="A0A7R9PRF1"/>
<proteinExistence type="inferred from homology"/>
<dbReference type="Pfam" id="PF01510">
    <property type="entry name" value="Amidase_2"/>
    <property type="match status" value="1"/>
</dbReference>
<dbReference type="InterPro" id="IPR036505">
    <property type="entry name" value="Amidase/PGRP_sf"/>
</dbReference>
<dbReference type="PANTHER" id="PTHR11022:SF41">
    <property type="entry name" value="PEPTIDOGLYCAN-RECOGNITION PROTEIN LC-RELATED"/>
    <property type="match status" value="1"/>
</dbReference>
<keyword evidence="4" id="KW-0812">Transmembrane</keyword>
<keyword evidence="4" id="KW-0472">Membrane</keyword>
<reference evidence="7" key="1">
    <citation type="submission" date="2020-11" db="EMBL/GenBank/DDBJ databases">
        <authorList>
            <person name="Tran Van P."/>
        </authorList>
    </citation>
    <scope>NUCLEOTIDE SEQUENCE</scope>
</reference>
<dbReference type="GO" id="GO:0008270">
    <property type="term" value="F:zinc ion binding"/>
    <property type="evidence" value="ECO:0007669"/>
    <property type="project" value="InterPro"/>
</dbReference>
<dbReference type="Gene3D" id="3.40.80.10">
    <property type="entry name" value="Peptidoglycan recognition protein-like"/>
    <property type="match status" value="1"/>
</dbReference>
<sequence length="317" mass="35180">MKDNRSPALNLNDGEIQSIESCTNNCSISKLKTGDSFQILRVQHVEDPEKKLLDENKMREGLDLEVNDQIVVCILGDKLSTGQPEVNERQPLLSNIPAITCKKCSINALLVLLLVVLLFGGLGVAIWLAILSNTKSGGNIGPDTYFAIVKRSSWGARTADLPSELRIPHTPVDYIIIIHTDTTICNTSASCVNQMRALQNNSMDKKHLSDIPYNFLIGGDGNVYEGRGFKIQGAFVPKWNIKSFGLAFIGDFENLKPPKAQLDAAKLFLNYSVSNGQLSSNYNLIGHKQVAKTQSPGRQLFEIIKTWEHWERCNYTC</sequence>
<gene>
    <name evidence="7" type="ORF">TGEB3V08_LOCUS10519</name>
</gene>
<dbReference type="SMART" id="SM00701">
    <property type="entry name" value="PGRP"/>
    <property type="match status" value="1"/>
</dbReference>
<dbReference type="InterPro" id="IPR015510">
    <property type="entry name" value="PGRP"/>
</dbReference>
<dbReference type="PANTHER" id="PTHR11022">
    <property type="entry name" value="PEPTIDOGLYCAN RECOGNITION PROTEIN"/>
    <property type="match status" value="1"/>
</dbReference>
<evidence type="ECO:0000256" key="4">
    <source>
        <dbReference type="SAM" id="Phobius"/>
    </source>
</evidence>
<evidence type="ECO:0000313" key="7">
    <source>
        <dbReference type="EMBL" id="CAD7609287.1"/>
    </source>
</evidence>
<comment type="similarity">
    <text evidence="1">Belongs to the N-acetylmuramoyl-L-alanine amidase 2 family.</text>
</comment>
<accession>A0A7R9PRF1</accession>
<keyword evidence="3" id="KW-0391">Immunity</keyword>
<dbReference type="GO" id="GO:0008745">
    <property type="term" value="F:N-acetylmuramoyl-L-alanine amidase activity"/>
    <property type="evidence" value="ECO:0007669"/>
    <property type="project" value="InterPro"/>
</dbReference>
<feature type="domain" description="Peptidoglycan recognition protein family" evidence="6">
    <location>
        <begin position="146"/>
        <end position="291"/>
    </location>
</feature>
<feature type="transmembrane region" description="Helical" evidence="4">
    <location>
        <begin position="109"/>
        <end position="130"/>
    </location>
</feature>
<dbReference type="CDD" id="cd06583">
    <property type="entry name" value="PGRP"/>
    <property type="match status" value="1"/>
</dbReference>